<feature type="compositionally biased region" description="Basic and acidic residues" evidence="2">
    <location>
        <begin position="119"/>
        <end position="128"/>
    </location>
</feature>
<feature type="region of interest" description="Disordered" evidence="2">
    <location>
        <begin position="843"/>
        <end position="869"/>
    </location>
</feature>
<feature type="compositionally biased region" description="Basic and acidic residues" evidence="2">
    <location>
        <begin position="191"/>
        <end position="202"/>
    </location>
</feature>
<accession>A0ABD0SVB0</accession>
<feature type="region of interest" description="Disordered" evidence="2">
    <location>
        <begin position="336"/>
        <end position="447"/>
    </location>
</feature>
<feature type="region of interest" description="Disordered" evidence="2">
    <location>
        <begin position="626"/>
        <end position="667"/>
    </location>
</feature>
<feature type="compositionally biased region" description="Low complexity" evidence="2">
    <location>
        <begin position="590"/>
        <end position="604"/>
    </location>
</feature>
<feature type="domain" description="Activating transcription factor 7-interacting protein Fn3" evidence="3">
    <location>
        <begin position="1052"/>
        <end position="1149"/>
    </location>
</feature>
<evidence type="ECO:0000313" key="4">
    <source>
        <dbReference type="EMBL" id="KAL0822286.1"/>
    </source>
</evidence>
<feature type="region of interest" description="Disordered" evidence="2">
    <location>
        <begin position="548"/>
        <end position="604"/>
    </location>
</feature>
<dbReference type="PANTHER" id="PTHR23210">
    <property type="entry name" value="ACTIVATING TRANSCRIPTION FACTOR 7 INTERACTING PROTEIN"/>
    <property type="match status" value="1"/>
</dbReference>
<name>A0ABD0SVB0_LOXSC</name>
<comment type="caution">
    <text evidence="4">The sequence shown here is derived from an EMBL/GenBank/DDBJ whole genome shotgun (WGS) entry which is preliminary data.</text>
</comment>
<feature type="compositionally biased region" description="Polar residues" evidence="2">
    <location>
        <begin position="957"/>
        <end position="973"/>
    </location>
</feature>
<dbReference type="PANTHER" id="PTHR23210:SF26">
    <property type="entry name" value="ACTIVATING TRANSCRIPTION FACTOR 7-INTERACTING PROTEIN 1"/>
    <property type="match status" value="1"/>
</dbReference>
<feature type="compositionally biased region" description="Polar residues" evidence="2">
    <location>
        <begin position="402"/>
        <end position="411"/>
    </location>
</feature>
<proteinExistence type="predicted"/>
<feature type="coiled-coil region" evidence="1">
    <location>
        <begin position="764"/>
        <end position="805"/>
    </location>
</feature>
<dbReference type="InterPro" id="IPR056565">
    <property type="entry name" value="Fn3_ATF7IP"/>
</dbReference>
<protein>
    <recommendedName>
        <fullName evidence="3">Activating transcription factor 7-interacting protein Fn3 domain-containing protein</fullName>
    </recommendedName>
</protein>
<dbReference type="Pfam" id="PF16794">
    <property type="entry name" value="fn3_4"/>
    <property type="match status" value="1"/>
</dbReference>
<feature type="compositionally biased region" description="Acidic residues" evidence="2">
    <location>
        <begin position="129"/>
        <end position="139"/>
    </location>
</feature>
<keyword evidence="1" id="KW-0175">Coiled coil</keyword>
<feature type="compositionally biased region" description="Basic and acidic residues" evidence="2">
    <location>
        <begin position="384"/>
        <end position="398"/>
    </location>
</feature>
<dbReference type="InterPro" id="IPR026085">
    <property type="entry name" value="ATF7-int"/>
</dbReference>
<evidence type="ECO:0000256" key="2">
    <source>
        <dbReference type="SAM" id="MobiDB-lite"/>
    </source>
</evidence>
<dbReference type="Proteomes" id="UP001549921">
    <property type="component" value="Unassembled WGS sequence"/>
</dbReference>
<feature type="region of interest" description="Disordered" evidence="2">
    <location>
        <begin position="60"/>
        <end position="203"/>
    </location>
</feature>
<evidence type="ECO:0000313" key="5">
    <source>
        <dbReference type="Proteomes" id="UP001549921"/>
    </source>
</evidence>
<dbReference type="EMBL" id="JBEDNZ010000016">
    <property type="protein sequence ID" value="KAL0822285.1"/>
    <property type="molecule type" value="Genomic_DNA"/>
</dbReference>
<gene>
    <name evidence="4" type="ORF">ABMA28_004397</name>
</gene>
<feature type="compositionally biased region" description="Basic and acidic residues" evidence="2">
    <location>
        <begin position="223"/>
        <end position="234"/>
    </location>
</feature>
<feature type="region of interest" description="Disordered" evidence="2">
    <location>
        <begin position="222"/>
        <end position="256"/>
    </location>
</feature>
<evidence type="ECO:0000259" key="3">
    <source>
        <dbReference type="Pfam" id="PF16794"/>
    </source>
</evidence>
<sequence length="1158" mass="128308">MQLILETEATADISVKMSTVEESLDINLKESIESLKNDMCNGNKENIECQKNIISNVSVDDIDGDHKENETEVPSSTEDANLELEMNKDGSKKEESSNGNSHENSNSLHNNDNMNGDGPKCEENNVEEKEAEADNDDSMNGDGPKCEESNVEEKEAEAESILVNDTDKLDNEEISLSSKEDISMDAECENAGEKEDTYKEENSNNTDIVTKVINILATELEEQITKTDDSKNNSEEPVEDLENEKSQEANQVDEDISEMALEVDKTISEMAMQIDEDILDDVDSVDGNVSEEAILVDEVQPENVASKTLDAVENAVQIESDRDVEVVPEDIVDLDLANTDKNESETVVPIAPEQNKTDTVTADEITDDNDKKTIDPVLSEQSEIDNKALSKKDEKESETAVMDSSSVQSEAGTEIAVDKTEDNELPTVVASEQNENTKTIDERETEKMDDHVIQIESEQDGEVLHSVIEKSENDATDLPEKVVKDNANDDLTISEAETSITVANESPEVKSDKIDCDLVADELIHSNNEKEEVLDVHEIKVVTEVSEPIEEPKVATPSQAVKVDEPKKSNILKLSNTLDILSDDEEDQPQTEPQKTTETIPTEKQCISIEDDDDIMVIDDDTDLSKDIKTDPVTPMEGTNGGEWGKMKWGEQKQKKRKKRKTSESAIDLENREDVEAKKIDVTVAEVEKDPVVATPEVKSPSKPLETIEPIKEAKEEVKAPLKPLLPENFLKSCKKNLADMTRDELEEFCILKIVESIVDRSNLGEIKSKLKTMAQNIEEHKKKAMMLTKQNRDLQLVLKSVQEEQKKKPDSAITPLKITRSVGMQVLMTEKIGARKKPVTNNIIPLAPPMPNRNIRTPSPRVQKPAGNQQIPVPRLVPAAANPVAKSPMTQNSPISNQVKGQANQFNGARMSPPVQKAEKRPHNRIQSVTVDLTDDEPPSKVTPRSSPAPPVRLVSPQNLLSNPRPQLTTSVNSPRKVYIPISGPQGQNIRPGQTIMLKSVPTPGPRQRGAVPNMTRGPSPNVIKRVQNNRHPAPLPDALKQYQPPNWKALPPAPDLKLSKVENGIVISWKIEGYQEDSYEEIASYQLFAYQETSSPPSTALWKKIGDVKALPLPMACTLTQFMAGFKYYFAVRAVDVRSRLGPFSLPGSILLLNKM</sequence>
<feature type="compositionally biased region" description="Basic and acidic residues" evidence="2">
    <location>
        <begin position="438"/>
        <end position="447"/>
    </location>
</feature>
<organism evidence="4 5">
    <name type="scientific">Loxostege sticticalis</name>
    <name type="common">Beet webworm moth</name>
    <dbReference type="NCBI Taxonomy" id="481309"/>
    <lineage>
        <taxon>Eukaryota</taxon>
        <taxon>Metazoa</taxon>
        <taxon>Ecdysozoa</taxon>
        <taxon>Arthropoda</taxon>
        <taxon>Hexapoda</taxon>
        <taxon>Insecta</taxon>
        <taxon>Pterygota</taxon>
        <taxon>Neoptera</taxon>
        <taxon>Endopterygota</taxon>
        <taxon>Lepidoptera</taxon>
        <taxon>Glossata</taxon>
        <taxon>Ditrysia</taxon>
        <taxon>Pyraloidea</taxon>
        <taxon>Crambidae</taxon>
        <taxon>Pyraustinae</taxon>
        <taxon>Loxostege</taxon>
    </lineage>
</organism>
<reference evidence="4 5" key="1">
    <citation type="submission" date="2024-06" db="EMBL/GenBank/DDBJ databases">
        <title>A chromosome-level genome assembly of beet webworm, Loxostege sticticalis.</title>
        <authorList>
            <person name="Zhang Y."/>
        </authorList>
    </citation>
    <scope>NUCLEOTIDE SEQUENCE [LARGE SCALE GENOMIC DNA]</scope>
    <source>
        <strain evidence="4">AQ028</strain>
        <tissue evidence="4">Male pupae</tissue>
    </source>
</reference>
<feature type="compositionally biased region" description="Basic and acidic residues" evidence="2">
    <location>
        <begin position="144"/>
        <end position="153"/>
    </location>
</feature>
<feature type="compositionally biased region" description="Low complexity" evidence="2">
    <location>
        <begin position="97"/>
        <end position="117"/>
    </location>
</feature>
<dbReference type="AlphaFoldDB" id="A0ABD0SVB0"/>
<feature type="compositionally biased region" description="Basic and acidic residues" evidence="2">
    <location>
        <begin position="85"/>
        <end position="96"/>
    </location>
</feature>
<feature type="region of interest" description="Disordered" evidence="2">
    <location>
        <begin position="1003"/>
        <end position="1022"/>
    </location>
</feature>
<dbReference type="EMBL" id="JBEDNZ010000016">
    <property type="protein sequence ID" value="KAL0822286.1"/>
    <property type="molecule type" value="Genomic_DNA"/>
</dbReference>
<feature type="region of interest" description="Disordered" evidence="2">
    <location>
        <begin position="910"/>
        <end position="973"/>
    </location>
</feature>
<evidence type="ECO:0000256" key="1">
    <source>
        <dbReference type="SAM" id="Coils"/>
    </source>
</evidence>